<dbReference type="Pfam" id="PF01156">
    <property type="entry name" value="IU_nuc_hydro"/>
    <property type="match status" value="1"/>
</dbReference>
<evidence type="ECO:0000313" key="5">
    <source>
        <dbReference type="Proteomes" id="UP000051451"/>
    </source>
</evidence>
<dbReference type="InterPro" id="IPR001910">
    <property type="entry name" value="Inosine/uridine_hydrolase_dom"/>
</dbReference>
<dbReference type="PATRIC" id="fig|1423750.3.peg.1067"/>
<reference evidence="4 5" key="1">
    <citation type="journal article" date="2015" name="Genome Announc.">
        <title>Expanding the biotechnology potential of lactobacilli through comparative genomics of 213 strains and associated genera.</title>
        <authorList>
            <person name="Sun Z."/>
            <person name="Harris H.M."/>
            <person name="McCann A."/>
            <person name="Guo C."/>
            <person name="Argimon S."/>
            <person name="Zhang W."/>
            <person name="Yang X."/>
            <person name="Jeffery I.B."/>
            <person name="Cooney J.C."/>
            <person name="Kagawa T.F."/>
            <person name="Liu W."/>
            <person name="Song Y."/>
            <person name="Salvetti E."/>
            <person name="Wrobel A."/>
            <person name="Rasinkangas P."/>
            <person name="Parkhill J."/>
            <person name="Rea M.C."/>
            <person name="O'Sullivan O."/>
            <person name="Ritari J."/>
            <person name="Douillard F.P."/>
            <person name="Paul Ross R."/>
            <person name="Yang R."/>
            <person name="Briner A.E."/>
            <person name="Felis G.E."/>
            <person name="de Vos W.M."/>
            <person name="Barrangou R."/>
            <person name="Klaenhammer T.R."/>
            <person name="Caufield P.W."/>
            <person name="Cui Y."/>
            <person name="Zhang H."/>
            <person name="O'Toole P.W."/>
        </authorList>
    </citation>
    <scope>NUCLEOTIDE SEQUENCE [LARGE SCALE GENOMIC DNA]</scope>
    <source>
        <strain evidence="4 5">DSM 18630</strain>
    </source>
</reference>
<dbReference type="SUPFAM" id="SSF53590">
    <property type="entry name" value="Nucleoside hydrolase"/>
    <property type="match status" value="1"/>
</dbReference>
<accession>A0A0R1VLH6</accession>
<dbReference type="Proteomes" id="UP000051451">
    <property type="component" value="Unassembled WGS sequence"/>
</dbReference>
<dbReference type="EMBL" id="AZGB01000016">
    <property type="protein sequence ID" value="KRM06173.1"/>
    <property type="molecule type" value="Genomic_DNA"/>
</dbReference>
<dbReference type="InterPro" id="IPR036452">
    <property type="entry name" value="Ribo_hydro-like"/>
</dbReference>
<evidence type="ECO:0000313" key="4">
    <source>
        <dbReference type="EMBL" id="KRM06173.1"/>
    </source>
</evidence>
<dbReference type="GO" id="GO:0008477">
    <property type="term" value="F:purine nucleosidase activity"/>
    <property type="evidence" value="ECO:0007669"/>
    <property type="project" value="TreeGrafter"/>
</dbReference>
<protein>
    <submittedName>
        <fullName evidence="4">Purine nucleosidase</fullName>
    </submittedName>
</protein>
<keyword evidence="2" id="KW-0326">Glycosidase</keyword>
<comment type="caution">
    <text evidence="4">The sequence shown here is derived from an EMBL/GenBank/DDBJ whole genome shotgun (WGS) entry which is preliminary data.</text>
</comment>
<proteinExistence type="predicted"/>
<dbReference type="PANTHER" id="PTHR12304">
    <property type="entry name" value="INOSINE-URIDINE PREFERRING NUCLEOSIDE HYDROLASE"/>
    <property type="match status" value="1"/>
</dbReference>
<dbReference type="PANTHER" id="PTHR12304:SF4">
    <property type="entry name" value="URIDINE NUCLEOSIDASE"/>
    <property type="match status" value="1"/>
</dbReference>
<gene>
    <name evidence="4" type="ORF">FC89_GL001043</name>
</gene>
<dbReference type="STRING" id="1423750.FC89_GL001043"/>
<dbReference type="Gene3D" id="3.90.245.10">
    <property type="entry name" value="Ribonucleoside hydrolase-like"/>
    <property type="match status" value="1"/>
</dbReference>
<evidence type="ECO:0000256" key="2">
    <source>
        <dbReference type="ARBA" id="ARBA00023295"/>
    </source>
</evidence>
<dbReference type="InterPro" id="IPR023186">
    <property type="entry name" value="IUNH"/>
</dbReference>
<organism evidence="4 5">
    <name type="scientific">Liquorilactobacillus ghanensis DSM 18630</name>
    <dbReference type="NCBI Taxonomy" id="1423750"/>
    <lineage>
        <taxon>Bacteria</taxon>
        <taxon>Bacillati</taxon>
        <taxon>Bacillota</taxon>
        <taxon>Bacilli</taxon>
        <taxon>Lactobacillales</taxon>
        <taxon>Lactobacillaceae</taxon>
        <taxon>Liquorilactobacillus</taxon>
    </lineage>
</organism>
<keyword evidence="1" id="KW-0378">Hydrolase</keyword>
<dbReference type="GO" id="GO:0005829">
    <property type="term" value="C:cytosol"/>
    <property type="evidence" value="ECO:0007669"/>
    <property type="project" value="TreeGrafter"/>
</dbReference>
<evidence type="ECO:0000256" key="1">
    <source>
        <dbReference type="ARBA" id="ARBA00022801"/>
    </source>
</evidence>
<feature type="domain" description="Inosine/uridine-preferring nucleoside hydrolase" evidence="3">
    <location>
        <begin position="28"/>
        <end position="326"/>
    </location>
</feature>
<sequence>MAIGKSKANGSKIKAFHLGGEQMARKKMILDLDTGIDDALAIAYAVADPEVDLIGIIGSYGNVYVEDGVQNSLKILELLQATDVPVYQGLAHSSESDHFDRMPISAEIHGQNGIGEIDLPAPKRQPEKGDALDFFINAVEKYQQDLILVPTGPLTNLDAAIKRSPKLVDQIGNITLMGGAVTVPGNVTNVAEANINQDATAADHVFRQAPLTQVGLDVTLRTLLTRKETQQWRDLKTKAGAAFADMVDYYIKAYEVTSPDLHGCALHDPFAVGVAIDPSFVDTIALNMYVTTDKKYYGRTTGDPARLSKPNPNVKVAVNADVDRYLASFMEHLTGLFAKN</sequence>
<dbReference type="AlphaFoldDB" id="A0A0R1VLH6"/>
<name>A0A0R1VLH6_9LACO</name>
<dbReference type="GO" id="GO:0006152">
    <property type="term" value="P:purine nucleoside catabolic process"/>
    <property type="evidence" value="ECO:0007669"/>
    <property type="project" value="TreeGrafter"/>
</dbReference>
<keyword evidence="5" id="KW-1185">Reference proteome</keyword>
<evidence type="ECO:0000259" key="3">
    <source>
        <dbReference type="Pfam" id="PF01156"/>
    </source>
</evidence>
<dbReference type="CDD" id="cd02650">
    <property type="entry name" value="nuc_hydro_CaPnhB"/>
    <property type="match status" value="1"/>
</dbReference>